<dbReference type="InterPro" id="IPR036397">
    <property type="entry name" value="RNaseH_sf"/>
</dbReference>
<dbReference type="PANTHER" id="PTHR42648">
    <property type="entry name" value="TRANSPOSASE, PUTATIVE-RELATED"/>
    <property type="match status" value="1"/>
</dbReference>
<reference evidence="2" key="2">
    <citation type="journal article" date="2024" name="Plant">
        <title>Genomic evolution and insights into agronomic trait innovations of Sesamum species.</title>
        <authorList>
            <person name="Miao H."/>
            <person name="Wang L."/>
            <person name="Qu L."/>
            <person name="Liu H."/>
            <person name="Sun Y."/>
            <person name="Le M."/>
            <person name="Wang Q."/>
            <person name="Wei S."/>
            <person name="Zheng Y."/>
            <person name="Lin W."/>
            <person name="Duan Y."/>
            <person name="Cao H."/>
            <person name="Xiong S."/>
            <person name="Wang X."/>
            <person name="Wei L."/>
            <person name="Li C."/>
            <person name="Ma Q."/>
            <person name="Ju M."/>
            <person name="Zhao R."/>
            <person name="Li G."/>
            <person name="Mu C."/>
            <person name="Tian Q."/>
            <person name="Mei H."/>
            <person name="Zhang T."/>
            <person name="Gao T."/>
            <person name="Zhang H."/>
        </authorList>
    </citation>
    <scope>NUCLEOTIDE SEQUENCE</scope>
    <source>
        <strain evidence="2">G02</strain>
    </source>
</reference>
<evidence type="ECO:0000313" key="2">
    <source>
        <dbReference type="EMBL" id="KAL0413193.1"/>
    </source>
</evidence>
<proteinExistence type="predicted"/>
<dbReference type="AlphaFoldDB" id="A0AAW2U9F3"/>
<dbReference type="EMBL" id="JACGWJ010000006">
    <property type="protein sequence ID" value="KAL0413193.1"/>
    <property type="molecule type" value="Genomic_DNA"/>
</dbReference>
<dbReference type="InterPro" id="IPR057670">
    <property type="entry name" value="SH3_retrovirus"/>
</dbReference>
<dbReference type="Pfam" id="PF25597">
    <property type="entry name" value="SH3_retrovirus"/>
    <property type="match status" value="1"/>
</dbReference>
<dbReference type="GO" id="GO:0003676">
    <property type="term" value="F:nucleic acid binding"/>
    <property type="evidence" value="ECO:0007669"/>
    <property type="project" value="InterPro"/>
</dbReference>
<dbReference type="PANTHER" id="PTHR42648:SF27">
    <property type="entry name" value="RNA-DIRECTED DNA POLYMERASE"/>
    <property type="match status" value="1"/>
</dbReference>
<protein>
    <recommendedName>
        <fullName evidence="1">Retroviral polymerase SH3-like domain-containing protein</fullName>
    </recommendedName>
</protein>
<sequence length="138" mass="15867">MARSMMAQENLPISFWGDAILTVAYILNCVPCKSVPATPYELWHSRKPNLEGLRLWGWVGFVHSTSHKYEKLGPRACKLIFIRYCEHSKGYVMYGEHPDKGMTEIESCDVDFLEDDFPSISEVKGNLELYKLRDPNHA</sequence>
<evidence type="ECO:0000259" key="1">
    <source>
        <dbReference type="Pfam" id="PF25597"/>
    </source>
</evidence>
<dbReference type="InterPro" id="IPR039537">
    <property type="entry name" value="Retrotran_Ty1/copia-like"/>
</dbReference>
<dbReference type="Gene3D" id="3.30.420.10">
    <property type="entry name" value="Ribonuclease H-like superfamily/Ribonuclease H"/>
    <property type="match status" value="1"/>
</dbReference>
<organism evidence="2">
    <name type="scientific">Sesamum radiatum</name>
    <name type="common">Black benniseed</name>
    <dbReference type="NCBI Taxonomy" id="300843"/>
    <lineage>
        <taxon>Eukaryota</taxon>
        <taxon>Viridiplantae</taxon>
        <taxon>Streptophyta</taxon>
        <taxon>Embryophyta</taxon>
        <taxon>Tracheophyta</taxon>
        <taxon>Spermatophyta</taxon>
        <taxon>Magnoliopsida</taxon>
        <taxon>eudicotyledons</taxon>
        <taxon>Gunneridae</taxon>
        <taxon>Pentapetalae</taxon>
        <taxon>asterids</taxon>
        <taxon>lamiids</taxon>
        <taxon>Lamiales</taxon>
        <taxon>Pedaliaceae</taxon>
        <taxon>Sesamum</taxon>
    </lineage>
</organism>
<gene>
    <name evidence="2" type="ORF">Sradi_1521000</name>
</gene>
<name>A0AAW2U9F3_SESRA</name>
<feature type="domain" description="Retroviral polymerase SH3-like" evidence="1">
    <location>
        <begin position="61"/>
        <end position="122"/>
    </location>
</feature>
<reference evidence="2" key="1">
    <citation type="submission" date="2020-06" db="EMBL/GenBank/DDBJ databases">
        <authorList>
            <person name="Li T."/>
            <person name="Hu X."/>
            <person name="Zhang T."/>
            <person name="Song X."/>
            <person name="Zhang H."/>
            <person name="Dai N."/>
            <person name="Sheng W."/>
            <person name="Hou X."/>
            <person name="Wei L."/>
        </authorList>
    </citation>
    <scope>NUCLEOTIDE SEQUENCE</scope>
    <source>
        <strain evidence="2">G02</strain>
        <tissue evidence="2">Leaf</tissue>
    </source>
</reference>
<comment type="caution">
    <text evidence="2">The sequence shown here is derived from an EMBL/GenBank/DDBJ whole genome shotgun (WGS) entry which is preliminary data.</text>
</comment>
<accession>A0AAW2U9F3</accession>